<accession>J1HP65</accession>
<protein>
    <submittedName>
        <fullName evidence="1">Uncharacterized protein</fullName>
    </submittedName>
</protein>
<keyword evidence="2" id="KW-1185">Reference proteome</keyword>
<dbReference type="Proteomes" id="UP000002941">
    <property type="component" value="Unassembled WGS sequence"/>
</dbReference>
<dbReference type="EMBL" id="AKFT01000001">
    <property type="protein sequence ID" value="EJF47810.1"/>
    <property type="molecule type" value="Genomic_DNA"/>
</dbReference>
<organism evidence="1 2">
    <name type="scientific">Actinomyces massiliensis F0489</name>
    <dbReference type="NCBI Taxonomy" id="1125718"/>
    <lineage>
        <taxon>Bacteria</taxon>
        <taxon>Bacillati</taxon>
        <taxon>Actinomycetota</taxon>
        <taxon>Actinomycetes</taxon>
        <taxon>Actinomycetales</taxon>
        <taxon>Actinomycetaceae</taxon>
        <taxon>Actinomyces</taxon>
    </lineage>
</organism>
<name>J1HP65_9ACTO</name>
<proteinExistence type="predicted"/>
<sequence length="49" mass="5187">MTCPHPEILADRRGIVTNAVVASRSQSPAICSLQFAGPVGKGMRRHAKA</sequence>
<dbReference type="AlphaFoldDB" id="J1HP65"/>
<gene>
    <name evidence="1" type="ORF">HMPREF1318_2605</name>
</gene>
<reference evidence="1 2" key="1">
    <citation type="submission" date="2012-05" db="EMBL/GenBank/DDBJ databases">
        <authorList>
            <person name="Harkins D.M."/>
            <person name="Madupu R."/>
            <person name="Durkin A.S."/>
            <person name="Torralba M."/>
            <person name="Methe B."/>
            <person name="Sutton G.G."/>
            <person name="Nelson K.E."/>
        </authorList>
    </citation>
    <scope>NUCLEOTIDE SEQUENCE [LARGE SCALE GENOMIC DNA]</scope>
    <source>
        <strain evidence="1 2">F0489</strain>
    </source>
</reference>
<evidence type="ECO:0000313" key="2">
    <source>
        <dbReference type="Proteomes" id="UP000002941"/>
    </source>
</evidence>
<comment type="caution">
    <text evidence="1">The sequence shown here is derived from an EMBL/GenBank/DDBJ whole genome shotgun (WGS) entry which is preliminary data.</text>
</comment>
<evidence type="ECO:0000313" key="1">
    <source>
        <dbReference type="EMBL" id="EJF47810.1"/>
    </source>
</evidence>